<dbReference type="PANTHER" id="PTHR30290">
    <property type="entry name" value="PERIPLASMIC BINDING COMPONENT OF ABC TRANSPORTER"/>
    <property type="match status" value="1"/>
</dbReference>
<reference evidence="5 6" key="1">
    <citation type="journal article" date="2018" name="Nat. Biotechnol.">
        <title>A standardized bacterial taxonomy based on genome phylogeny substantially revises the tree of life.</title>
        <authorList>
            <person name="Parks D.H."/>
            <person name="Chuvochina M."/>
            <person name="Waite D.W."/>
            <person name="Rinke C."/>
            <person name="Skarshewski A."/>
            <person name="Chaumeil P.A."/>
            <person name="Hugenholtz P."/>
        </authorList>
    </citation>
    <scope>NUCLEOTIDE SEQUENCE [LARGE SCALE GENOMIC DNA]</scope>
    <source>
        <strain evidence="5">UBA8844</strain>
    </source>
</reference>
<dbReference type="AlphaFoldDB" id="A0A3D4V6S3"/>
<organism evidence="5 6">
    <name type="scientific">Gemmatimonas aurantiaca</name>
    <dbReference type="NCBI Taxonomy" id="173480"/>
    <lineage>
        <taxon>Bacteria</taxon>
        <taxon>Pseudomonadati</taxon>
        <taxon>Gemmatimonadota</taxon>
        <taxon>Gemmatimonadia</taxon>
        <taxon>Gemmatimonadales</taxon>
        <taxon>Gemmatimonadaceae</taxon>
        <taxon>Gemmatimonas</taxon>
    </lineage>
</organism>
<keyword evidence="2" id="KW-0813">Transport</keyword>
<dbReference type="EMBL" id="DPIY01000006">
    <property type="protein sequence ID" value="HCT56849.1"/>
    <property type="molecule type" value="Genomic_DNA"/>
</dbReference>
<protein>
    <submittedName>
        <fullName evidence="5">Peptide ABC transporter substrate-binding protein</fullName>
    </submittedName>
</protein>
<evidence type="ECO:0000256" key="2">
    <source>
        <dbReference type="ARBA" id="ARBA00022448"/>
    </source>
</evidence>
<evidence type="ECO:0000313" key="5">
    <source>
        <dbReference type="EMBL" id="HCT56849.1"/>
    </source>
</evidence>
<dbReference type="GO" id="GO:0015833">
    <property type="term" value="P:peptide transport"/>
    <property type="evidence" value="ECO:0007669"/>
    <property type="project" value="TreeGrafter"/>
</dbReference>
<evidence type="ECO:0000256" key="1">
    <source>
        <dbReference type="ARBA" id="ARBA00005695"/>
    </source>
</evidence>
<dbReference type="CDD" id="cd08513">
    <property type="entry name" value="PBP2_thermophilic_Hb8_like"/>
    <property type="match status" value="1"/>
</dbReference>
<dbReference type="Gene3D" id="3.40.190.10">
    <property type="entry name" value="Periplasmic binding protein-like II"/>
    <property type="match status" value="1"/>
</dbReference>
<dbReference type="Gene3D" id="3.90.76.10">
    <property type="entry name" value="Dipeptide-binding Protein, Domain 1"/>
    <property type="match status" value="1"/>
</dbReference>
<sequence>MTMNPCGMRSECAAPALRALLTNTHATMLRVKHPAHRVAAVVRAASVIRRTFMTGIAGGVILVAGCSDAETATKGPSGVLTIATPADADALIPPIVASLQGKQAVDLLFDMLARPTGAIETVGDAGFAPQLASRWSWAADSLSIAFTIDSAARWHDGQPVGASDVVFSYALYTDSSVASPHAGAFAGIDSVTARDASTAVVWWSRRHPEQFFQVAYNLAIMPAHLLSSVPRGALAQSEFARHPIGSGRYRFGAWTRSQMLVFEADTNNYRGAPGIARVIWNVTPDATAASLRVLSGEADLLEAIRLDAYAQAAATKGLALVPYHTLDYAYLAFNFSARSAATQQLFADHAFRVALSASLDRQALVQNVLGELGLVALGPFTRAVPAADTAVAQIAYDTTAADRTLDSLGWSRGANGLRSRSGTPLRFEVIVPASSATRQRMATLMQAQFRARGVDMRIAAIEPAQFFARVGSGDFDAALNMWHADPSPMAVRDVWGSPRGNDVGGNFGRYRNTTVDAAFDTAATTFDPTRRRTLFHRAFAELVRDVPAIWLYEPRNMALMRERVRPTPLRADAWWAGIPDWTVDAGAPAR</sequence>
<dbReference type="PANTHER" id="PTHR30290:SF9">
    <property type="entry name" value="OLIGOPEPTIDE-BINDING PROTEIN APPA"/>
    <property type="match status" value="1"/>
</dbReference>
<dbReference type="Pfam" id="PF00496">
    <property type="entry name" value="SBP_bac_5"/>
    <property type="match status" value="1"/>
</dbReference>
<dbReference type="SUPFAM" id="SSF53850">
    <property type="entry name" value="Periplasmic binding protein-like II"/>
    <property type="match status" value="1"/>
</dbReference>
<dbReference type="Proteomes" id="UP000264071">
    <property type="component" value="Unassembled WGS sequence"/>
</dbReference>
<accession>A0A3D4V6S3</accession>
<evidence type="ECO:0000256" key="3">
    <source>
        <dbReference type="ARBA" id="ARBA00022729"/>
    </source>
</evidence>
<dbReference type="InterPro" id="IPR000914">
    <property type="entry name" value="SBP_5_dom"/>
</dbReference>
<comment type="caution">
    <text evidence="5">The sequence shown here is derived from an EMBL/GenBank/DDBJ whole genome shotgun (WGS) entry which is preliminary data.</text>
</comment>
<dbReference type="GO" id="GO:0030288">
    <property type="term" value="C:outer membrane-bounded periplasmic space"/>
    <property type="evidence" value="ECO:0007669"/>
    <property type="project" value="UniProtKB-ARBA"/>
</dbReference>
<dbReference type="Gene3D" id="3.10.105.10">
    <property type="entry name" value="Dipeptide-binding Protein, Domain 3"/>
    <property type="match status" value="1"/>
</dbReference>
<gene>
    <name evidence="5" type="ORF">DGD08_06505</name>
</gene>
<proteinExistence type="inferred from homology"/>
<comment type="similarity">
    <text evidence="1">Belongs to the bacterial solute-binding protein 5 family.</text>
</comment>
<name>A0A3D4V6S3_9BACT</name>
<dbReference type="GO" id="GO:0043190">
    <property type="term" value="C:ATP-binding cassette (ABC) transporter complex"/>
    <property type="evidence" value="ECO:0007669"/>
    <property type="project" value="InterPro"/>
</dbReference>
<evidence type="ECO:0000259" key="4">
    <source>
        <dbReference type="Pfam" id="PF00496"/>
    </source>
</evidence>
<feature type="domain" description="Solute-binding protein family 5" evidence="4">
    <location>
        <begin position="127"/>
        <end position="499"/>
    </location>
</feature>
<dbReference type="GO" id="GO:1904680">
    <property type="term" value="F:peptide transmembrane transporter activity"/>
    <property type="evidence" value="ECO:0007669"/>
    <property type="project" value="TreeGrafter"/>
</dbReference>
<evidence type="ECO:0000313" key="6">
    <source>
        <dbReference type="Proteomes" id="UP000264071"/>
    </source>
</evidence>
<keyword evidence="3" id="KW-0732">Signal</keyword>
<dbReference type="PIRSF" id="PIRSF002741">
    <property type="entry name" value="MppA"/>
    <property type="match status" value="1"/>
</dbReference>
<dbReference type="InterPro" id="IPR039424">
    <property type="entry name" value="SBP_5"/>
</dbReference>
<dbReference type="InterPro" id="IPR030678">
    <property type="entry name" value="Peptide/Ni-bd"/>
</dbReference>